<organism evidence="1 2">
    <name type="scientific">Trichoderma longibrachiatum ATCC 18648</name>
    <dbReference type="NCBI Taxonomy" id="983965"/>
    <lineage>
        <taxon>Eukaryota</taxon>
        <taxon>Fungi</taxon>
        <taxon>Dikarya</taxon>
        <taxon>Ascomycota</taxon>
        <taxon>Pezizomycotina</taxon>
        <taxon>Sordariomycetes</taxon>
        <taxon>Hypocreomycetidae</taxon>
        <taxon>Hypocreales</taxon>
        <taxon>Hypocreaceae</taxon>
        <taxon>Trichoderma</taxon>
    </lineage>
</organism>
<dbReference type="PANTHER" id="PTHR48219:SF2">
    <property type="entry name" value="VACUOLAR PROTEIN SORTING-ASSOCIATED PROTEIN 62"/>
    <property type="match status" value="1"/>
</dbReference>
<dbReference type="STRING" id="983965.A0A2T4C5J3"/>
<reference evidence="1 2" key="1">
    <citation type="submission" date="2016-07" db="EMBL/GenBank/DDBJ databases">
        <title>Multiple horizontal gene transfer events from other fungi enriched the ability of initially mycotrophic Trichoderma (Ascomycota) to feed on dead plant biomass.</title>
        <authorList>
            <consortium name="DOE Joint Genome Institute"/>
            <person name="Aerts A."/>
            <person name="Atanasova L."/>
            <person name="Chenthamara K."/>
            <person name="Zhang J."/>
            <person name="Grujic M."/>
            <person name="Henrissat B."/>
            <person name="Kuo A."/>
            <person name="Salamov A."/>
            <person name="Lipzen A."/>
            <person name="Labutti K."/>
            <person name="Barry K."/>
            <person name="Miao Y."/>
            <person name="Rahimi M.J."/>
            <person name="Shen Q."/>
            <person name="Grigoriev I.V."/>
            <person name="Kubicek C.P."/>
            <person name="Druzhinina I.S."/>
        </authorList>
    </citation>
    <scope>NUCLEOTIDE SEQUENCE [LARGE SCALE GENOMIC DNA]</scope>
    <source>
        <strain evidence="1 2">ATCC 18648</strain>
    </source>
</reference>
<keyword evidence="2" id="KW-1185">Reference proteome</keyword>
<evidence type="ECO:0000313" key="2">
    <source>
        <dbReference type="Proteomes" id="UP000240760"/>
    </source>
</evidence>
<dbReference type="OrthoDB" id="428159at2759"/>
<dbReference type="AlphaFoldDB" id="A0A2T4C5J3"/>
<name>A0A2T4C5J3_TRILO</name>
<evidence type="ECO:0000313" key="1">
    <source>
        <dbReference type="EMBL" id="PTB76839.1"/>
    </source>
</evidence>
<protein>
    <submittedName>
        <fullName evidence="1">Uncharacterized protein</fullName>
    </submittedName>
</protein>
<dbReference type="Pfam" id="PF06101">
    <property type="entry name" value="Vps62"/>
    <property type="match status" value="1"/>
</dbReference>
<dbReference type="EMBL" id="KZ679131">
    <property type="protein sequence ID" value="PTB76839.1"/>
    <property type="molecule type" value="Genomic_DNA"/>
</dbReference>
<dbReference type="PANTHER" id="PTHR48219">
    <property type="entry name" value="VACUOLAR PROTEIN SORTING-ASSOCIATED PROTEIN 62-RELATED"/>
    <property type="match status" value="1"/>
</dbReference>
<accession>A0A2T4C5J3</accession>
<gene>
    <name evidence="1" type="ORF">M440DRAFT_1236266</name>
</gene>
<dbReference type="InterPro" id="IPR009291">
    <property type="entry name" value="Vps62"/>
</dbReference>
<dbReference type="Proteomes" id="UP000240760">
    <property type="component" value="Unassembled WGS sequence"/>
</dbReference>
<sequence>MILISIRGHDCIMCNWFYLLETVILHYERIWKDEGSGADRDGSFWRPVAPAGYVALGDVASGAGWDAAPSVDDVWCVRGDLVTRGGFRPESAWDDKGSGAASGRLGVGGGCWRAAERLRGCQLGAVCGRGRGGVGGRDTRVFVGPMRAVAGYDEPDASLALVVRK</sequence>
<proteinExistence type="predicted"/>